<dbReference type="EC" id="2.3.1.181" evidence="3"/>
<dbReference type="PROSITE" id="PS01313">
    <property type="entry name" value="LIPB"/>
    <property type="match status" value="1"/>
</dbReference>
<proteinExistence type="inferred from homology"/>
<dbReference type="Proteomes" id="UP000655225">
    <property type="component" value="Unassembled WGS sequence"/>
</dbReference>
<dbReference type="GO" id="GO:0033819">
    <property type="term" value="F:lipoyl(octanoyl) transferase activity"/>
    <property type="evidence" value="ECO:0007669"/>
    <property type="project" value="UniProtKB-EC"/>
</dbReference>
<protein>
    <recommendedName>
        <fullName evidence="3">lipoyl(octanoyl) transferase</fullName>
        <ecNumber evidence="3">2.3.1.181</ecNumber>
    </recommendedName>
</protein>
<organism evidence="8 9">
    <name type="scientific">Tetracentron sinense</name>
    <name type="common">Spur-leaf</name>
    <dbReference type="NCBI Taxonomy" id="13715"/>
    <lineage>
        <taxon>Eukaryota</taxon>
        <taxon>Viridiplantae</taxon>
        <taxon>Streptophyta</taxon>
        <taxon>Embryophyta</taxon>
        <taxon>Tracheophyta</taxon>
        <taxon>Spermatophyta</taxon>
        <taxon>Magnoliopsida</taxon>
        <taxon>Trochodendrales</taxon>
        <taxon>Trochodendraceae</taxon>
        <taxon>Tetracentron</taxon>
    </lineage>
</organism>
<evidence type="ECO:0000259" key="7">
    <source>
        <dbReference type="PROSITE" id="PS51733"/>
    </source>
</evidence>
<keyword evidence="4" id="KW-0808">Transferase</keyword>
<evidence type="ECO:0000256" key="4">
    <source>
        <dbReference type="ARBA" id="ARBA00022679"/>
    </source>
</evidence>
<feature type="domain" description="BPL/LPL catalytic" evidence="7">
    <location>
        <begin position="90"/>
        <end position="287"/>
    </location>
</feature>
<evidence type="ECO:0000256" key="3">
    <source>
        <dbReference type="ARBA" id="ARBA00012334"/>
    </source>
</evidence>
<sequence length="521" mass="58920">MILAATPILGSIPTCPTRVRSKRTYRSYCYEAKLSRVSDLKASEAISITNEGRRRCECFDLYKEIVPYSEAWSWQKSIVRERQALMQRNEDCSDTLIILQHPPVYTLGTGSSEEYLNFDIKDAPYSVYHTERGGEVTYHGPGQLVMYPVINLRYHKMDLHWYLRALEEVVIRVLSSTFSIKASRFEGFTGVWVGDKKLAAIGIRVSQWITYHGLALNVTTDLTPFQHIVPCGIRNRQVGSIEGLLGEPGYSNESVRKDALCIDSCQLMDITHKSLLKEFSEVFELTLHHKPISDLKFTKEEPSSLLTGKHARCSNLRLFDKVKFGPFQGSSQELLDVALGHVKRRDLDLKLLEAGVKFPCSRSPFRPRTFAFNKLIYCQMGSIGSVHRAFEEIPERNLALVENGNGEAALGIFTKMKREGVKPDGFTFTGVLMACGRKRSYFESMTKDYGIAPSMEYYANIVHLLGRSGKITEAKKFITKMPMEPSSQVWVTLPKYSRTGLKERLAELGPPSSPLTVIRRG</sequence>
<dbReference type="Gene3D" id="1.25.40.10">
    <property type="entry name" value="Tetratricopeptide repeat domain"/>
    <property type="match status" value="1"/>
</dbReference>
<keyword evidence="6" id="KW-0012">Acyltransferase</keyword>
<comment type="caution">
    <text evidence="8">The sequence shown here is derived from an EMBL/GenBank/DDBJ whole genome shotgun (WGS) entry which is preliminary data.</text>
</comment>
<dbReference type="Pfam" id="PF13812">
    <property type="entry name" value="PPR_3"/>
    <property type="match status" value="1"/>
</dbReference>
<dbReference type="GO" id="GO:0009249">
    <property type="term" value="P:protein lipoylation"/>
    <property type="evidence" value="ECO:0007669"/>
    <property type="project" value="InterPro"/>
</dbReference>
<comment type="similarity">
    <text evidence="2">Belongs to the LipB family.</text>
</comment>
<dbReference type="Pfam" id="PF21948">
    <property type="entry name" value="LplA-B_cat"/>
    <property type="match status" value="1"/>
</dbReference>
<gene>
    <name evidence="8" type="ORF">HHK36_010038</name>
</gene>
<evidence type="ECO:0000256" key="2">
    <source>
        <dbReference type="ARBA" id="ARBA00007907"/>
    </source>
</evidence>
<name>A0A834ZDP4_TETSI</name>
<dbReference type="InterPro" id="IPR002885">
    <property type="entry name" value="PPR_rpt"/>
</dbReference>
<dbReference type="PANTHER" id="PTHR10993:SF7">
    <property type="entry name" value="LIPOYLTRANSFERASE 2, MITOCHONDRIAL-RELATED"/>
    <property type="match status" value="1"/>
</dbReference>
<dbReference type="InterPro" id="IPR004143">
    <property type="entry name" value="BPL_LPL_catalytic"/>
</dbReference>
<evidence type="ECO:0000313" key="9">
    <source>
        <dbReference type="Proteomes" id="UP000655225"/>
    </source>
</evidence>
<evidence type="ECO:0000256" key="5">
    <source>
        <dbReference type="ARBA" id="ARBA00022737"/>
    </source>
</evidence>
<dbReference type="OrthoDB" id="19908at2759"/>
<dbReference type="CDD" id="cd16444">
    <property type="entry name" value="LipB"/>
    <property type="match status" value="1"/>
</dbReference>
<dbReference type="InterPro" id="IPR011990">
    <property type="entry name" value="TPR-like_helical_dom_sf"/>
</dbReference>
<accession>A0A834ZDP4</accession>
<dbReference type="UniPathway" id="UPA00538">
    <property type="reaction ID" value="UER00592"/>
</dbReference>
<dbReference type="PROSITE" id="PS51733">
    <property type="entry name" value="BPL_LPL_CATALYTIC"/>
    <property type="match status" value="1"/>
</dbReference>
<dbReference type="PANTHER" id="PTHR10993">
    <property type="entry name" value="OCTANOYLTRANSFERASE"/>
    <property type="match status" value="1"/>
</dbReference>
<keyword evidence="9" id="KW-1185">Reference proteome</keyword>
<dbReference type="InterPro" id="IPR045864">
    <property type="entry name" value="aa-tRNA-synth_II/BPL/LPL"/>
</dbReference>
<evidence type="ECO:0000313" key="8">
    <source>
        <dbReference type="EMBL" id="KAF8405140.1"/>
    </source>
</evidence>
<comment type="pathway">
    <text evidence="1">Protein modification; protein lipoylation via endogenous pathway; protein N(6)-(lipoyl)lysine from octanoyl-[acyl-carrier-protein]: step 1/2.</text>
</comment>
<dbReference type="NCBIfam" id="NF010925">
    <property type="entry name" value="PRK14345.1"/>
    <property type="match status" value="1"/>
</dbReference>
<dbReference type="EMBL" id="JABCRI010000006">
    <property type="protein sequence ID" value="KAF8405140.1"/>
    <property type="molecule type" value="Genomic_DNA"/>
</dbReference>
<dbReference type="Gene3D" id="3.30.930.10">
    <property type="entry name" value="Bira Bifunctional Protein, Domain 2"/>
    <property type="match status" value="1"/>
</dbReference>
<dbReference type="NCBIfam" id="TIGR00756">
    <property type="entry name" value="PPR"/>
    <property type="match status" value="1"/>
</dbReference>
<evidence type="ECO:0000256" key="6">
    <source>
        <dbReference type="ARBA" id="ARBA00023315"/>
    </source>
</evidence>
<reference evidence="8 9" key="1">
    <citation type="submission" date="2020-04" db="EMBL/GenBank/DDBJ databases">
        <title>Plant Genome Project.</title>
        <authorList>
            <person name="Zhang R.-G."/>
        </authorList>
    </citation>
    <scope>NUCLEOTIDE SEQUENCE [LARGE SCALE GENOMIC DNA]</scope>
    <source>
        <strain evidence="8">YNK0</strain>
        <tissue evidence="8">Leaf</tissue>
    </source>
</reference>
<dbReference type="InterPro" id="IPR020605">
    <property type="entry name" value="Octanoyltransferase_CS"/>
</dbReference>
<evidence type="ECO:0000256" key="1">
    <source>
        <dbReference type="ARBA" id="ARBA00004821"/>
    </source>
</evidence>
<keyword evidence="5" id="KW-0677">Repeat</keyword>
<dbReference type="SUPFAM" id="SSF55681">
    <property type="entry name" value="Class II aaRS and biotin synthetases"/>
    <property type="match status" value="1"/>
</dbReference>
<dbReference type="InterPro" id="IPR000544">
    <property type="entry name" value="Octanoyltransferase"/>
</dbReference>
<dbReference type="HAMAP" id="MF_00013">
    <property type="entry name" value="LipB"/>
    <property type="match status" value="1"/>
</dbReference>
<dbReference type="NCBIfam" id="TIGR00214">
    <property type="entry name" value="lipB"/>
    <property type="match status" value="1"/>
</dbReference>
<dbReference type="AlphaFoldDB" id="A0A834ZDP4"/>